<evidence type="ECO:0000313" key="2">
    <source>
        <dbReference type="EMBL" id="APW44746.1"/>
    </source>
</evidence>
<dbReference type="PANTHER" id="PTHR37089">
    <property type="entry name" value="PROTEIN U-RELATED"/>
    <property type="match status" value="1"/>
</dbReference>
<evidence type="ECO:0000259" key="1">
    <source>
        <dbReference type="Pfam" id="PF05229"/>
    </source>
</evidence>
<dbReference type="KEGG" id="rsb:RS694_07725"/>
<dbReference type="STRING" id="1484693.RS694_07725"/>
<gene>
    <name evidence="2" type="ORF">RS694_07725</name>
</gene>
<dbReference type="EMBL" id="CP019239">
    <property type="protein sequence ID" value="APW44746.1"/>
    <property type="molecule type" value="Genomic_DNA"/>
</dbReference>
<reference evidence="2 3" key="1">
    <citation type="submission" date="2017-01" db="EMBL/GenBank/DDBJ databases">
        <authorList>
            <person name="Mah S.A."/>
            <person name="Swanson W.J."/>
            <person name="Moy G.W."/>
            <person name="Vacquier V.D."/>
        </authorList>
    </citation>
    <scope>NUCLEOTIDE SEQUENCE [LARGE SCALE GENOMIC DNA]</scope>
    <source>
        <strain evidence="2 3">DSM 22694</strain>
    </source>
</reference>
<name>A0A1P8KFJ0_9BURK</name>
<feature type="domain" description="Spore coat protein U/FanG" evidence="1">
    <location>
        <begin position="16"/>
        <end position="162"/>
    </location>
</feature>
<dbReference type="AlphaFoldDB" id="A0A1P8KFJ0"/>
<dbReference type="Pfam" id="PF05229">
    <property type="entry name" value="SCPU"/>
    <property type="match status" value="1"/>
</dbReference>
<protein>
    <recommendedName>
        <fullName evidence="1">Spore coat protein U/FanG domain-containing protein</fullName>
    </recommendedName>
</protein>
<dbReference type="InterPro" id="IPR007893">
    <property type="entry name" value="Spore_coat_U/FanG"/>
</dbReference>
<keyword evidence="3" id="KW-1185">Reference proteome</keyword>
<dbReference type="Proteomes" id="UP000186110">
    <property type="component" value="Chromosome"/>
</dbReference>
<accession>A0A1P8KFJ0</accession>
<proteinExistence type="predicted"/>
<evidence type="ECO:0000313" key="3">
    <source>
        <dbReference type="Proteomes" id="UP000186110"/>
    </source>
</evidence>
<dbReference type="SMART" id="SM00972">
    <property type="entry name" value="SCPU"/>
    <property type="match status" value="1"/>
</dbReference>
<organism evidence="2 3">
    <name type="scientific">Rhodoferax saidenbachensis</name>
    <dbReference type="NCBI Taxonomy" id="1484693"/>
    <lineage>
        <taxon>Bacteria</taxon>
        <taxon>Pseudomonadati</taxon>
        <taxon>Pseudomonadota</taxon>
        <taxon>Betaproteobacteria</taxon>
        <taxon>Burkholderiales</taxon>
        <taxon>Comamonadaceae</taxon>
        <taxon>Rhodoferax</taxon>
    </lineage>
</organism>
<sequence length="166" mass="16761">MGLWFGCAHAATPVPTTATFAVNATVVAGCMVVGNPSQTTGVGFGMLDFGTHSAVTNTNINTSMGLSGGSMAQMQCTSGVAVTMTLDGGQNASGTQRRMKMAPNYYIPYSLQASASGNSAIAPGVGVTINTTNGVMTLPVWGIASPPGSGLPAGQYSDTVQVLFSW</sequence>
<dbReference type="eggNOG" id="COG5430">
    <property type="taxonomic scope" value="Bacteria"/>
</dbReference>
<dbReference type="InterPro" id="IPR053167">
    <property type="entry name" value="Spore_coat_component"/>
</dbReference>